<dbReference type="OrthoDB" id="2390834at2759"/>
<dbReference type="GO" id="GO:0003676">
    <property type="term" value="F:nucleic acid binding"/>
    <property type="evidence" value="ECO:0007669"/>
    <property type="project" value="InterPro"/>
</dbReference>
<protein>
    <recommendedName>
        <fullName evidence="1">Tc1-like transposase DDE domain-containing protein</fullName>
    </recommendedName>
</protein>
<reference evidence="2 3" key="1">
    <citation type="journal article" date="2009" name="PLoS Genet.">
        <title>Genomic analysis of the basal lineage fungus Rhizopus oryzae reveals a whole-genome duplication.</title>
        <authorList>
            <person name="Ma L.-J."/>
            <person name="Ibrahim A.S."/>
            <person name="Skory C."/>
            <person name="Grabherr M.G."/>
            <person name="Burger G."/>
            <person name="Butler M."/>
            <person name="Elias M."/>
            <person name="Idnurm A."/>
            <person name="Lang B.F."/>
            <person name="Sone T."/>
            <person name="Abe A."/>
            <person name="Calvo S.E."/>
            <person name="Corrochano L.M."/>
            <person name="Engels R."/>
            <person name="Fu J."/>
            <person name="Hansberg W."/>
            <person name="Kim J.-M."/>
            <person name="Kodira C.D."/>
            <person name="Koehrsen M.J."/>
            <person name="Liu B."/>
            <person name="Miranda-Saavedra D."/>
            <person name="O'Leary S."/>
            <person name="Ortiz-Castellanos L."/>
            <person name="Poulter R."/>
            <person name="Rodriguez-Romero J."/>
            <person name="Ruiz-Herrera J."/>
            <person name="Shen Y.-Q."/>
            <person name="Zeng Q."/>
            <person name="Galagan J."/>
            <person name="Birren B.W."/>
            <person name="Cuomo C.A."/>
            <person name="Wickes B.L."/>
        </authorList>
    </citation>
    <scope>NUCLEOTIDE SEQUENCE [LARGE SCALE GENOMIC DNA]</scope>
    <source>
        <strain evidence="3">RA 99-880 / ATCC MYA-4621 / FGSC 9543 / NRRL 43880</strain>
    </source>
</reference>
<dbReference type="Proteomes" id="UP000009138">
    <property type="component" value="Unassembled WGS sequence"/>
</dbReference>
<proteinExistence type="predicted"/>
<gene>
    <name evidence="2" type="ORF">RO3G_12920</name>
</gene>
<dbReference type="AlphaFoldDB" id="I1CIC9"/>
<dbReference type="GeneID" id="93619885"/>
<name>I1CIC9_RHIO9</name>
<dbReference type="RefSeq" id="XP_067523605.1">
    <property type="nucleotide sequence ID" value="XM_067667504.1"/>
</dbReference>
<keyword evidence="3" id="KW-1185">Reference proteome</keyword>
<dbReference type="Pfam" id="PF13358">
    <property type="entry name" value="DDE_3"/>
    <property type="match status" value="1"/>
</dbReference>
<dbReference type="InterPro" id="IPR038717">
    <property type="entry name" value="Tc1-like_DDE_dom"/>
</dbReference>
<dbReference type="Gene3D" id="3.30.420.10">
    <property type="entry name" value="Ribonuclease H-like superfamily/Ribonuclease H"/>
    <property type="match status" value="1"/>
</dbReference>
<accession>I1CIC9</accession>
<dbReference type="VEuPathDB" id="FungiDB:RO3G_12920"/>
<feature type="domain" description="Tc1-like transposase DDE" evidence="1">
    <location>
        <begin position="30"/>
        <end position="82"/>
    </location>
</feature>
<organism evidence="2 3">
    <name type="scientific">Rhizopus delemar (strain RA 99-880 / ATCC MYA-4621 / FGSC 9543 / NRRL 43880)</name>
    <name type="common">Mucormycosis agent</name>
    <name type="synonym">Rhizopus arrhizus var. delemar</name>
    <dbReference type="NCBI Taxonomy" id="246409"/>
    <lineage>
        <taxon>Eukaryota</taxon>
        <taxon>Fungi</taxon>
        <taxon>Fungi incertae sedis</taxon>
        <taxon>Mucoromycota</taxon>
        <taxon>Mucoromycotina</taxon>
        <taxon>Mucoromycetes</taxon>
        <taxon>Mucorales</taxon>
        <taxon>Mucorineae</taxon>
        <taxon>Rhizopodaceae</taxon>
        <taxon>Rhizopus</taxon>
    </lineage>
</organism>
<dbReference type="InterPro" id="IPR036397">
    <property type="entry name" value="RNaseH_sf"/>
</dbReference>
<sequence>MRLPEGWSLKGTQAVVSTPSTRATIFPELKDHYIVMGNAPIHTAKEIDELITKREHRCIYLPAYSPELNAIEEFRAIVKSRFKCS</sequence>
<dbReference type="EMBL" id="CH476742">
    <property type="protein sequence ID" value="EIE88209.1"/>
    <property type="molecule type" value="Genomic_DNA"/>
</dbReference>
<evidence type="ECO:0000313" key="3">
    <source>
        <dbReference type="Proteomes" id="UP000009138"/>
    </source>
</evidence>
<dbReference type="InParanoid" id="I1CIC9"/>
<evidence type="ECO:0000259" key="1">
    <source>
        <dbReference type="Pfam" id="PF13358"/>
    </source>
</evidence>
<evidence type="ECO:0000313" key="2">
    <source>
        <dbReference type="EMBL" id="EIE88209.1"/>
    </source>
</evidence>